<dbReference type="AlphaFoldDB" id="A0AAV2DUH7"/>
<dbReference type="EMBL" id="OZ034816">
    <property type="protein sequence ID" value="CAL1377169.1"/>
    <property type="molecule type" value="Genomic_DNA"/>
</dbReference>
<keyword evidence="2" id="KW-1185">Reference proteome</keyword>
<protein>
    <submittedName>
        <fullName evidence="1">Uncharacterized protein</fullName>
    </submittedName>
</protein>
<organism evidence="1 2">
    <name type="scientific">Linum trigynum</name>
    <dbReference type="NCBI Taxonomy" id="586398"/>
    <lineage>
        <taxon>Eukaryota</taxon>
        <taxon>Viridiplantae</taxon>
        <taxon>Streptophyta</taxon>
        <taxon>Embryophyta</taxon>
        <taxon>Tracheophyta</taxon>
        <taxon>Spermatophyta</taxon>
        <taxon>Magnoliopsida</taxon>
        <taxon>eudicotyledons</taxon>
        <taxon>Gunneridae</taxon>
        <taxon>Pentapetalae</taxon>
        <taxon>rosids</taxon>
        <taxon>fabids</taxon>
        <taxon>Malpighiales</taxon>
        <taxon>Linaceae</taxon>
        <taxon>Linum</taxon>
    </lineage>
</organism>
<proteinExistence type="predicted"/>
<gene>
    <name evidence="1" type="ORF">LTRI10_LOCUS18839</name>
</gene>
<accession>A0AAV2DUH7</accession>
<name>A0AAV2DUH7_9ROSI</name>
<evidence type="ECO:0000313" key="1">
    <source>
        <dbReference type="EMBL" id="CAL1377169.1"/>
    </source>
</evidence>
<reference evidence="1 2" key="1">
    <citation type="submission" date="2024-04" db="EMBL/GenBank/DDBJ databases">
        <authorList>
            <person name="Fracassetti M."/>
        </authorList>
    </citation>
    <scope>NUCLEOTIDE SEQUENCE [LARGE SCALE GENOMIC DNA]</scope>
</reference>
<sequence length="73" mass="8201">MKVPPGGHIPARLPPKGFVKLTSAEMEQKRSDGLCFNYDERYTVGHHCALGHLMLLVGKWEDANKPEEKESQP</sequence>
<evidence type="ECO:0000313" key="2">
    <source>
        <dbReference type="Proteomes" id="UP001497516"/>
    </source>
</evidence>
<dbReference type="Proteomes" id="UP001497516">
    <property type="component" value="Chromosome 3"/>
</dbReference>